<dbReference type="OrthoDB" id="9808690at2"/>
<feature type="domain" description="DUF1648" evidence="2">
    <location>
        <begin position="25"/>
        <end position="70"/>
    </location>
</feature>
<gene>
    <name evidence="3" type="ORF">CCY01nite_12900</name>
</gene>
<keyword evidence="1" id="KW-0472">Membrane</keyword>
<feature type="transmembrane region" description="Helical" evidence="1">
    <location>
        <begin position="111"/>
        <end position="132"/>
    </location>
</feature>
<evidence type="ECO:0000256" key="1">
    <source>
        <dbReference type="SAM" id="Phobius"/>
    </source>
</evidence>
<sequence>MNTNPRLQLKPSSLDQLLETTAWITLVSLWAITLYHYSNLPDSIPTHYNLEGRPDSYGRKATLLLLPIIGTAISAIFTLLHKYEIVFLLPGKVTKDSNPKQHALATRSLRIFKLGILINFLVITWNTISIATGQTNGIGWWLPVSAICFMVLPTAYFIVRAVQLSK</sequence>
<feature type="transmembrane region" description="Helical" evidence="1">
    <location>
        <begin position="138"/>
        <end position="159"/>
    </location>
</feature>
<name>A0A512RH64_9BACT</name>
<evidence type="ECO:0000313" key="4">
    <source>
        <dbReference type="Proteomes" id="UP000321436"/>
    </source>
</evidence>
<evidence type="ECO:0000259" key="2">
    <source>
        <dbReference type="Pfam" id="PF07853"/>
    </source>
</evidence>
<feature type="transmembrane region" description="Helical" evidence="1">
    <location>
        <begin position="57"/>
        <end position="80"/>
    </location>
</feature>
<dbReference type="AlphaFoldDB" id="A0A512RH64"/>
<comment type="caution">
    <text evidence="3">The sequence shown here is derived from an EMBL/GenBank/DDBJ whole genome shotgun (WGS) entry which is preliminary data.</text>
</comment>
<keyword evidence="1" id="KW-0812">Transmembrane</keyword>
<dbReference type="Pfam" id="PF07853">
    <property type="entry name" value="DUF1648"/>
    <property type="match status" value="1"/>
</dbReference>
<accession>A0A512RH64</accession>
<dbReference type="PANTHER" id="PTHR37810:SF5">
    <property type="entry name" value="IMMUNITY PROTEIN SDPI"/>
    <property type="match status" value="1"/>
</dbReference>
<feature type="transmembrane region" description="Helical" evidence="1">
    <location>
        <begin position="20"/>
        <end position="37"/>
    </location>
</feature>
<organism evidence="3 4">
    <name type="scientific">Chitinophaga cymbidii</name>
    <dbReference type="NCBI Taxonomy" id="1096750"/>
    <lineage>
        <taxon>Bacteria</taxon>
        <taxon>Pseudomonadati</taxon>
        <taxon>Bacteroidota</taxon>
        <taxon>Chitinophagia</taxon>
        <taxon>Chitinophagales</taxon>
        <taxon>Chitinophagaceae</taxon>
        <taxon>Chitinophaga</taxon>
    </lineage>
</organism>
<proteinExistence type="predicted"/>
<dbReference type="Proteomes" id="UP000321436">
    <property type="component" value="Unassembled WGS sequence"/>
</dbReference>
<dbReference type="PANTHER" id="PTHR37810">
    <property type="entry name" value="IMMUNITY PROTEIN SDPI"/>
    <property type="match status" value="1"/>
</dbReference>
<dbReference type="GO" id="GO:0009636">
    <property type="term" value="P:response to toxic substance"/>
    <property type="evidence" value="ECO:0007669"/>
    <property type="project" value="TreeGrafter"/>
</dbReference>
<dbReference type="EMBL" id="BKAU01000001">
    <property type="protein sequence ID" value="GEP95030.1"/>
    <property type="molecule type" value="Genomic_DNA"/>
</dbReference>
<protein>
    <recommendedName>
        <fullName evidence="2">DUF1648 domain-containing protein</fullName>
    </recommendedName>
</protein>
<evidence type="ECO:0000313" key="3">
    <source>
        <dbReference type="EMBL" id="GEP95030.1"/>
    </source>
</evidence>
<reference evidence="3 4" key="1">
    <citation type="submission" date="2019-07" db="EMBL/GenBank/DDBJ databases">
        <title>Whole genome shotgun sequence of Chitinophaga cymbidii NBRC 109752.</title>
        <authorList>
            <person name="Hosoyama A."/>
            <person name="Uohara A."/>
            <person name="Ohji S."/>
            <person name="Ichikawa N."/>
        </authorList>
    </citation>
    <scope>NUCLEOTIDE SEQUENCE [LARGE SCALE GENOMIC DNA]</scope>
    <source>
        <strain evidence="3 4">NBRC 109752</strain>
    </source>
</reference>
<keyword evidence="4" id="KW-1185">Reference proteome</keyword>
<dbReference type="InterPro" id="IPR012867">
    <property type="entry name" value="DUF1648"/>
</dbReference>
<keyword evidence="1" id="KW-1133">Transmembrane helix</keyword>
<dbReference type="RefSeq" id="WP_146858944.1">
    <property type="nucleotide sequence ID" value="NZ_BKAU01000001.1"/>
</dbReference>